<feature type="binding site" evidence="10">
    <location>
        <position position="40"/>
    </location>
    <ligand>
        <name>ATP</name>
        <dbReference type="ChEBI" id="CHEBI:30616"/>
    </ligand>
</feature>
<keyword evidence="12" id="KW-0812">Transmembrane</keyword>
<comment type="catalytic activity">
    <reaction evidence="8">
        <text>L-threonyl-[protein] + ATP = O-phospho-L-threonyl-[protein] + ADP + H(+)</text>
        <dbReference type="Rhea" id="RHEA:46608"/>
        <dbReference type="Rhea" id="RHEA-COMP:11060"/>
        <dbReference type="Rhea" id="RHEA-COMP:11605"/>
        <dbReference type="ChEBI" id="CHEBI:15378"/>
        <dbReference type="ChEBI" id="CHEBI:30013"/>
        <dbReference type="ChEBI" id="CHEBI:30616"/>
        <dbReference type="ChEBI" id="CHEBI:61977"/>
        <dbReference type="ChEBI" id="CHEBI:456216"/>
        <dbReference type="EC" id="2.7.11.1"/>
    </reaction>
</comment>
<dbReference type="Gene3D" id="3.30.200.20">
    <property type="entry name" value="Phosphorylase Kinase, domain 1"/>
    <property type="match status" value="1"/>
</dbReference>
<keyword evidence="5 10" id="KW-0547">Nucleotide-binding</keyword>
<dbReference type="CDD" id="cd14014">
    <property type="entry name" value="STKc_PknB_like"/>
    <property type="match status" value="1"/>
</dbReference>
<dbReference type="PROSITE" id="PS00107">
    <property type="entry name" value="PROTEIN_KINASE_ATP"/>
    <property type="match status" value="1"/>
</dbReference>
<comment type="caution">
    <text evidence="15">The sequence shown here is derived from an EMBL/GenBank/DDBJ whole genome shotgun (WGS) entry which is preliminary data.</text>
</comment>
<evidence type="ECO:0000256" key="8">
    <source>
        <dbReference type="ARBA" id="ARBA00047899"/>
    </source>
</evidence>
<dbReference type="GO" id="GO:0016301">
    <property type="term" value="F:kinase activity"/>
    <property type="evidence" value="ECO:0007669"/>
    <property type="project" value="UniProtKB-KW"/>
</dbReference>
<dbReference type="EMBL" id="JAKRKC020000001">
    <property type="protein sequence ID" value="MCK2214376.1"/>
    <property type="molecule type" value="Genomic_DNA"/>
</dbReference>
<dbReference type="Pfam" id="PF00069">
    <property type="entry name" value="Pkinase"/>
    <property type="match status" value="1"/>
</dbReference>
<evidence type="ECO:0000256" key="12">
    <source>
        <dbReference type="SAM" id="Phobius"/>
    </source>
</evidence>
<dbReference type="Proteomes" id="UP001317259">
    <property type="component" value="Unassembled WGS sequence"/>
</dbReference>
<keyword evidence="16" id="KW-1185">Reference proteome</keyword>
<feature type="compositionally biased region" description="Acidic residues" evidence="11">
    <location>
        <begin position="602"/>
        <end position="621"/>
    </location>
</feature>
<evidence type="ECO:0000256" key="11">
    <source>
        <dbReference type="SAM" id="MobiDB-lite"/>
    </source>
</evidence>
<feature type="region of interest" description="Disordered" evidence="11">
    <location>
        <begin position="309"/>
        <end position="342"/>
    </location>
</feature>
<keyword evidence="2" id="KW-0723">Serine/threonine-protein kinase</keyword>
<evidence type="ECO:0000256" key="9">
    <source>
        <dbReference type="ARBA" id="ARBA00048679"/>
    </source>
</evidence>
<feature type="domain" description="PASTA" evidence="14">
    <location>
        <begin position="510"/>
        <end position="575"/>
    </location>
</feature>
<dbReference type="Pfam" id="PF03793">
    <property type="entry name" value="PASTA"/>
    <property type="match status" value="3"/>
</dbReference>
<accession>A0ABT0FPU8</accession>
<evidence type="ECO:0000313" key="15">
    <source>
        <dbReference type="EMBL" id="MCK2214376.1"/>
    </source>
</evidence>
<evidence type="ECO:0000256" key="10">
    <source>
        <dbReference type="PROSITE-ProRule" id="PRU10141"/>
    </source>
</evidence>
<keyword evidence="3" id="KW-0808">Transferase</keyword>
<feature type="compositionally biased region" description="Polar residues" evidence="11">
    <location>
        <begin position="573"/>
        <end position="598"/>
    </location>
</feature>
<dbReference type="SUPFAM" id="SSF56112">
    <property type="entry name" value="Protein kinase-like (PK-like)"/>
    <property type="match status" value="1"/>
</dbReference>
<evidence type="ECO:0000256" key="5">
    <source>
        <dbReference type="ARBA" id="ARBA00022741"/>
    </source>
</evidence>
<keyword evidence="12" id="KW-1133">Transmembrane helix</keyword>
<evidence type="ECO:0000259" key="14">
    <source>
        <dbReference type="PROSITE" id="PS51178"/>
    </source>
</evidence>
<protein>
    <recommendedName>
        <fullName evidence="1">non-specific serine/threonine protein kinase</fullName>
        <ecNumber evidence="1">2.7.11.1</ecNumber>
    </recommendedName>
</protein>
<dbReference type="InterPro" id="IPR017441">
    <property type="entry name" value="Protein_kinase_ATP_BS"/>
</dbReference>
<dbReference type="CDD" id="cd06577">
    <property type="entry name" value="PASTA_pknB"/>
    <property type="match status" value="3"/>
</dbReference>
<keyword evidence="6 15" id="KW-0418">Kinase</keyword>
<keyword evidence="4" id="KW-0677">Repeat</keyword>
<evidence type="ECO:0000313" key="16">
    <source>
        <dbReference type="Proteomes" id="UP001317259"/>
    </source>
</evidence>
<feature type="transmembrane region" description="Helical" evidence="12">
    <location>
        <begin position="349"/>
        <end position="370"/>
    </location>
</feature>
<dbReference type="Gene3D" id="1.10.510.10">
    <property type="entry name" value="Transferase(Phosphotransferase) domain 1"/>
    <property type="match status" value="1"/>
</dbReference>
<name>A0ABT0FPU8_9ACTN</name>
<evidence type="ECO:0000256" key="7">
    <source>
        <dbReference type="ARBA" id="ARBA00022840"/>
    </source>
</evidence>
<evidence type="ECO:0000256" key="1">
    <source>
        <dbReference type="ARBA" id="ARBA00012513"/>
    </source>
</evidence>
<dbReference type="PROSITE" id="PS51178">
    <property type="entry name" value="PASTA"/>
    <property type="match status" value="3"/>
</dbReference>
<evidence type="ECO:0000256" key="6">
    <source>
        <dbReference type="ARBA" id="ARBA00022777"/>
    </source>
</evidence>
<dbReference type="PROSITE" id="PS50011">
    <property type="entry name" value="PROTEIN_KINASE_DOM"/>
    <property type="match status" value="1"/>
</dbReference>
<keyword evidence="7 10" id="KW-0067">ATP-binding</keyword>
<dbReference type="NCBIfam" id="NF033483">
    <property type="entry name" value="PknB_PASTA_kin"/>
    <property type="match status" value="1"/>
</dbReference>
<organism evidence="15 16">
    <name type="scientific">Actinomadura luzonensis</name>
    <dbReference type="NCBI Taxonomy" id="2805427"/>
    <lineage>
        <taxon>Bacteria</taxon>
        <taxon>Bacillati</taxon>
        <taxon>Actinomycetota</taxon>
        <taxon>Actinomycetes</taxon>
        <taxon>Streptosporangiales</taxon>
        <taxon>Thermomonosporaceae</taxon>
        <taxon>Actinomadura</taxon>
    </lineage>
</organism>
<evidence type="ECO:0000256" key="3">
    <source>
        <dbReference type="ARBA" id="ARBA00022679"/>
    </source>
</evidence>
<feature type="region of interest" description="Disordered" evidence="11">
    <location>
        <begin position="573"/>
        <end position="621"/>
    </location>
</feature>
<dbReference type="SMART" id="SM00220">
    <property type="entry name" value="S_TKc"/>
    <property type="match status" value="1"/>
</dbReference>
<proteinExistence type="predicted"/>
<dbReference type="PANTHER" id="PTHR43289">
    <property type="entry name" value="MITOGEN-ACTIVATED PROTEIN KINASE KINASE KINASE 20-RELATED"/>
    <property type="match status" value="1"/>
</dbReference>
<dbReference type="Gene3D" id="3.30.10.20">
    <property type="match status" value="3"/>
</dbReference>
<dbReference type="RefSeq" id="WP_242374128.1">
    <property type="nucleotide sequence ID" value="NZ_JAKRKC020000001.1"/>
</dbReference>
<evidence type="ECO:0000256" key="4">
    <source>
        <dbReference type="ARBA" id="ARBA00022737"/>
    </source>
</evidence>
<reference evidence="15 16" key="1">
    <citation type="submission" date="2022-04" db="EMBL/GenBank/DDBJ databases">
        <title>Genome draft of Actinomadura sp. ATCC 31491.</title>
        <authorList>
            <person name="Shi X."/>
            <person name="Du Y."/>
        </authorList>
    </citation>
    <scope>NUCLEOTIDE SEQUENCE [LARGE SCALE GENOMIC DNA]</scope>
    <source>
        <strain evidence="15 16">ATCC 31491</strain>
    </source>
</reference>
<dbReference type="InterPro" id="IPR011009">
    <property type="entry name" value="Kinase-like_dom_sf"/>
</dbReference>
<gene>
    <name evidence="15" type="primary">pknB</name>
    <name evidence="15" type="ORF">MF672_011315</name>
</gene>
<feature type="domain" description="PASTA" evidence="14">
    <location>
        <begin position="378"/>
        <end position="444"/>
    </location>
</feature>
<dbReference type="InterPro" id="IPR000719">
    <property type="entry name" value="Prot_kinase_dom"/>
</dbReference>
<comment type="catalytic activity">
    <reaction evidence="9">
        <text>L-seryl-[protein] + ATP = O-phospho-L-seryl-[protein] + ADP + H(+)</text>
        <dbReference type="Rhea" id="RHEA:17989"/>
        <dbReference type="Rhea" id="RHEA-COMP:9863"/>
        <dbReference type="Rhea" id="RHEA-COMP:11604"/>
        <dbReference type="ChEBI" id="CHEBI:15378"/>
        <dbReference type="ChEBI" id="CHEBI:29999"/>
        <dbReference type="ChEBI" id="CHEBI:30616"/>
        <dbReference type="ChEBI" id="CHEBI:83421"/>
        <dbReference type="ChEBI" id="CHEBI:456216"/>
        <dbReference type="EC" id="2.7.11.1"/>
    </reaction>
</comment>
<dbReference type="PROSITE" id="PS00108">
    <property type="entry name" value="PROTEIN_KINASE_ST"/>
    <property type="match status" value="1"/>
</dbReference>
<keyword evidence="12" id="KW-0472">Membrane</keyword>
<evidence type="ECO:0000259" key="13">
    <source>
        <dbReference type="PROSITE" id="PS50011"/>
    </source>
</evidence>
<dbReference type="InterPro" id="IPR008271">
    <property type="entry name" value="Ser/Thr_kinase_AS"/>
</dbReference>
<dbReference type="PANTHER" id="PTHR43289:SF6">
    <property type="entry name" value="SERINE_THREONINE-PROTEIN KINASE NEKL-3"/>
    <property type="match status" value="1"/>
</dbReference>
<feature type="domain" description="PASTA" evidence="14">
    <location>
        <begin position="445"/>
        <end position="509"/>
    </location>
</feature>
<sequence>MTQPRLLGGRYELDGVVGRGGMAEVYRARDIRLDRIVAIKTLRSDLARDHTFQARFRREAQSAASLNHPAVVAVYDTGEDVTDGTPVPYIVMEYVDGRTLRDLLRQDRRLLPERAIELVDGILRALDYSHRGGIVHRDIKPANVMITRAGDVKVMDFGIARAMADSAATMTQTAQVIGTAQYLSPEQARGERVDARSDIYSTGCVLYELLTGQPPFTGDSPVAIAYQHVREEPIPPSQIDPEIPAWADAIVLKAMAKDPAQRYQSAGEMRADIQRAMSGMPTDAQTMAMNAGGYGQGTRMMTATHAATGPATQRTSAIPPYDYGEGDGGGGRGGRRRASGGGGNGLKTALWIIIPLLIIGAFVTVGYMVFGNGNNAGSDTQVTIPSLVSQERAYAEEQLKTLGLTVQVVQENSSDVDKGSVIKTDPPENTKVDKGSAVKLYVSKGPAKKKVPDGLIGMSQEDAMAALEKEGLQGTVKTKVSSKQQGTVIDTKPRSGEEIEEGGTVTLFVPKELGEVPGVIGLTQEDASSQIKAAGFRVKVVQQPNDAPQGTVIQQNPGEGAKLAPNTTITIVVSTGPQQPTEQPSDNPTSEQPSDTPTSDNPIDEPPSDDNPIDDNPGDGF</sequence>
<feature type="domain" description="Protein kinase" evidence="13">
    <location>
        <begin position="11"/>
        <end position="277"/>
    </location>
</feature>
<dbReference type="SMART" id="SM00740">
    <property type="entry name" value="PASTA"/>
    <property type="match status" value="3"/>
</dbReference>
<evidence type="ECO:0000256" key="2">
    <source>
        <dbReference type="ARBA" id="ARBA00022527"/>
    </source>
</evidence>
<dbReference type="EC" id="2.7.11.1" evidence="1"/>
<dbReference type="InterPro" id="IPR005543">
    <property type="entry name" value="PASTA_dom"/>
</dbReference>